<evidence type="ECO:0000313" key="2">
    <source>
        <dbReference type="EMBL" id="SFZ95314.1"/>
    </source>
</evidence>
<dbReference type="AlphaFoldDB" id="A0A1K2IST1"/>
<name>A0A1K2IST1_9FLAO</name>
<evidence type="ECO:0000313" key="3">
    <source>
        <dbReference type="Proteomes" id="UP000182034"/>
    </source>
</evidence>
<feature type="transmembrane region" description="Helical" evidence="1">
    <location>
        <begin position="106"/>
        <end position="123"/>
    </location>
</feature>
<dbReference type="Proteomes" id="UP000182034">
    <property type="component" value="Unassembled WGS sequence"/>
</dbReference>
<feature type="transmembrane region" description="Helical" evidence="1">
    <location>
        <begin position="144"/>
        <end position="163"/>
    </location>
</feature>
<evidence type="ECO:0000256" key="1">
    <source>
        <dbReference type="SAM" id="Phobius"/>
    </source>
</evidence>
<keyword evidence="1" id="KW-0812">Transmembrane</keyword>
<feature type="transmembrane region" description="Helical" evidence="1">
    <location>
        <begin position="80"/>
        <end position="100"/>
    </location>
</feature>
<protein>
    <submittedName>
        <fullName evidence="2">Uncharacterized protein</fullName>
    </submittedName>
</protein>
<feature type="transmembrane region" description="Helical" evidence="1">
    <location>
        <begin position="208"/>
        <end position="226"/>
    </location>
</feature>
<keyword evidence="1" id="KW-1133">Transmembrane helix</keyword>
<organism evidence="2 3">
    <name type="scientific">Chryseobacterium limigenitum</name>
    <dbReference type="NCBI Taxonomy" id="1612149"/>
    <lineage>
        <taxon>Bacteria</taxon>
        <taxon>Pseudomonadati</taxon>
        <taxon>Bacteroidota</taxon>
        <taxon>Flavobacteriia</taxon>
        <taxon>Flavobacteriales</taxon>
        <taxon>Weeksellaceae</taxon>
        <taxon>Chryseobacterium group</taxon>
        <taxon>Chryseobacterium</taxon>
    </lineage>
</organism>
<feature type="transmembrane region" description="Helical" evidence="1">
    <location>
        <begin position="232"/>
        <end position="250"/>
    </location>
</feature>
<dbReference type="STRING" id="1612149.SAMN05216324_10962"/>
<feature type="transmembrane region" description="Helical" evidence="1">
    <location>
        <begin position="271"/>
        <end position="288"/>
    </location>
</feature>
<feature type="transmembrane region" description="Helical" evidence="1">
    <location>
        <begin position="48"/>
        <end position="68"/>
    </location>
</feature>
<accession>A0A1K2IST1</accession>
<keyword evidence="1" id="KW-0472">Membrane</keyword>
<reference evidence="3" key="1">
    <citation type="submission" date="2016-10" db="EMBL/GenBank/DDBJ databases">
        <authorList>
            <person name="Varghese N."/>
            <person name="Submissions S."/>
        </authorList>
    </citation>
    <scope>NUCLEOTIDE SEQUENCE [LARGE SCALE GENOMIC DNA]</scope>
    <source>
        <strain evidence="3">SUR2</strain>
    </source>
</reference>
<dbReference type="EMBL" id="FPKW01000009">
    <property type="protein sequence ID" value="SFZ95314.1"/>
    <property type="molecule type" value="Genomic_DNA"/>
</dbReference>
<feature type="transmembrane region" description="Helical" evidence="1">
    <location>
        <begin position="21"/>
        <end position="42"/>
    </location>
</feature>
<proteinExistence type="predicted"/>
<keyword evidence="3" id="KW-1185">Reference proteome</keyword>
<sequence>MSFFLLIYIHIKFRIRQIFRTLTLNTKAGFSFFIFIMIMMMVKLPLDYFPLLFLFPVFLFHLGRRDVYFLKKIFYKNWRFIILIENLIIWGFFTMININYKYDYKSLIYIFIVLFFSFFIGSAKKKFMLKWGSLPNSLFEWKSYLRRNTILILLCYPLVLTSAYESSTLIFGGLFILDPVSHLFKYNESKEMLEMYFTRISFKEKLKNNIIFFNLVLAPLYILFIVLNISSFYIVLYYIVFMNLYYLLTITRKYSLYSHHNEVTDYYMGTYFENLILAMTVVPAVFSIRKNIELSNQKIKSYVRNPKY</sequence>
<gene>
    <name evidence="2" type="ORF">SAMN05216324_10962</name>
</gene>